<dbReference type="Proteomes" id="UP001487740">
    <property type="component" value="Unassembled WGS sequence"/>
</dbReference>
<proteinExistence type="predicted"/>
<gene>
    <name evidence="1" type="ORF">O3P69_009140</name>
</gene>
<sequence>MLPLLDLSARRRCHLAASRDATRPPCWILTVFTNSPATSSVHPAMATLLGFSWGLRSGNTASHSPGPANFALRSVVRCTVMGR</sequence>
<evidence type="ECO:0000313" key="1">
    <source>
        <dbReference type="EMBL" id="KAK8384189.1"/>
    </source>
</evidence>
<comment type="caution">
    <text evidence="1">The sequence shown here is derived from an EMBL/GenBank/DDBJ whole genome shotgun (WGS) entry which is preliminary data.</text>
</comment>
<evidence type="ECO:0000313" key="2">
    <source>
        <dbReference type="Proteomes" id="UP001487740"/>
    </source>
</evidence>
<dbReference type="EMBL" id="JARAKH010000035">
    <property type="protein sequence ID" value="KAK8384189.1"/>
    <property type="molecule type" value="Genomic_DNA"/>
</dbReference>
<protein>
    <submittedName>
        <fullName evidence="1">Uncharacterized protein</fullName>
    </submittedName>
</protein>
<accession>A0AAW0TA91</accession>
<reference evidence="1 2" key="1">
    <citation type="submission" date="2023-03" db="EMBL/GenBank/DDBJ databases">
        <title>High-quality genome of Scylla paramamosain provides insights in environmental adaptation.</title>
        <authorList>
            <person name="Zhang L."/>
        </authorList>
    </citation>
    <scope>NUCLEOTIDE SEQUENCE [LARGE SCALE GENOMIC DNA]</scope>
    <source>
        <strain evidence="1">LZ_2023a</strain>
        <tissue evidence="1">Muscle</tissue>
    </source>
</reference>
<dbReference type="AlphaFoldDB" id="A0AAW0TA91"/>
<organism evidence="1 2">
    <name type="scientific">Scylla paramamosain</name>
    <name type="common">Mud crab</name>
    <dbReference type="NCBI Taxonomy" id="85552"/>
    <lineage>
        <taxon>Eukaryota</taxon>
        <taxon>Metazoa</taxon>
        <taxon>Ecdysozoa</taxon>
        <taxon>Arthropoda</taxon>
        <taxon>Crustacea</taxon>
        <taxon>Multicrustacea</taxon>
        <taxon>Malacostraca</taxon>
        <taxon>Eumalacostraca</taxon>
        <taxon>Eucarida</taxon>
        <taxon>Decapoda</taxon>
        <taxon>Pleocyemata</taxon>
        <taxon>Brachyura</taxon>
        <taxon>Eubrachyura</taxon>
        <taxon>Portunoidea</taxon>
        <taxon>Portunidae</taxon>
        <taxon>Portuninae</taxon>
        <taxon>Scylla</taxon>
    </lineage>
</organism>
<name>A0AAW0TA91_SCYPA</name>
<keyword evidence="2" id="KW-1185">Reference proteome</keyword>